<accession>A0AAE0EPL0</accession>
<dbReference type="EMBL" id="LGRX02035263">
    <property type="protein sequence ID" value="KAK3235614.1"/>
    <property type="molecule type" value="Genomic_DNA"/>
</dbReference>
<keyword evidence="2" id="KW-1185">Reference proteome</keyword>
<dbReference type="AlphaFoldDB" id="A0AAE0EPL0"/>
<sequence>MRKLRSLEVITEIPAIAARKPSKEEEPPLISKIHILEAVRANPLQLWQIAHTLSTAADSQNVVTCDDLFYNETLREELRKLGYHQDALALEIFGKAHIAWDAPSFSQEERTAMLMDLKELLKVLLAHRMHSIKGLTSGDRVGGFPRDLLLVMHGNIDARTHLIHRYPYLKMTLNERSFSTDDLETEFGMLVMRCGYKPCWAVASGALHAIDELTAMKRDPHLGFSLPTSTAAKYSHQRATAKKDERWHIPDPDAIAKYLAHVTYKAKRHARDKRTIRDFHSTKG</sequence>
<proteinExistence type="predicted"/>
<dbReference type="Proteomes" id="UP001190700">
    <property type="component" value="Unassembled WGS sequence"/>
</dbReference>
<reference evidence="1 2" key="1">
    <citation type="journal article" date="2015" name="Genome Biol. Evol.">
        <title>Comparative Genomics of a Bacterivorous Green Alga Reveals Evolutionary Causalities and Consequences of Phago-Mixotrophic Mode of Nutrition.</title>
        <authorList>
            <person name="Burns J.A."/>
            <person name="Paasch A."/>
            <person name="Narechania A."/>
            <person name="Kim E."/>
        </authorList>
    </citation>
    <scope>NUCLEOTIDE SEQUENCE [LARGE SCALE GENOMIC DNA]</scope>
    <source>
        <strain evidence="1 2">PLY_AMNH</strain>
    </source>
</reference>
<gene>
    <name evidence="1" type="ORF">CYMTET_54203</name>
</gene>
<comment type="caution">
    <text evidence="1">The sequence shown here is derived from an EMBL/GenBank/DDBJ whole genome shotgun (WGS) entry which is preliminary data.</text>
</comment>
<organism evidence="1 2">
    <name type="scientific">Cymbomonas tetramitiformis</name>
    <dbReference type="NCBI Taxonomy" id="36881"/>
    <lineage>
        <taxon>Eukaryota</taxon>
        <taxon>Viridiplantae</taxon>
        <taxon>Chlorophyta</taxon>
        <taxon>Pyramimonadophyceae</taxon>
        <taxon>Pyramimonadales</taxon>
        <taxon>Pyramimonadaceae</taxon>
        <taxon>Cymbomonas</taxon>
    </lineage>
</organism>
<protein>
    <submittedName>
        <fullName evidence="1">Uncharacterized protein</fullName>
    </submittedName>
</protein>
<name>A0AAE0EPL0_9CHLO</name>
<evidence type="ECO:0000313" key="1">
    <source>
        <dbReference type="EMBL" id="KAK3235614.1"/>
    </source>
</evidence>
<evidence type="ECO:0000313" key="2">
    <source>
        <dbReference type="Proteomes" id="UP001190700"/>
    </source>
</evidence>